<feature type="signal peptide" evidence="1">
    <location>
        <begin position="1"/>
        <end position="29"/>
    </location>
</feature>
<evidence type="ECO:0000313" key="2">
    <source>
        <dbReference type="EMBL" id="SEB96974.1"/>
    </source>
</evidence>
<feature type="chain" id="PRO_5030032079" description="DUF3551 domain-containing protein" evidence="1">
    <location>
        <begin position="30"/>
        <end position="93"/>
    </location>
</feature>
<dbReference type="AlphaFoldDB" id="A0A1M7KK60"/>
<dbReference type="InterPro" id="IPR021937">
    <property type="entry name" value="DUF3551"/>
</dbReference>
<name>A0A1M7KK60_9BRAD</name>
<evidence type="ECO:0000313" key="3">
    <source>
        <dbReference type="Proteomes" id="UP000183208"/>
    </source>
</evidence>
<accession>A0A1M7KK60</accession>
<dbReference type="Pfam" id="PF12071">
    <property type="entry name" value="DUF3551"/>
    <property type="match status" value="1"/>
</dbReference>
<keyword evidence="1" id="KW-0732">Signal</keyword>
<dbReference type="RefSeq" id="WP_074814770.1">
    <property type="nucleotide sequence ID" value="NZ_FNTI01000001.1"/>
</dbReference>
<gene>
    <name evidence="2" type="ORF">SAMN05444171_0349</name>
</gene>
<reference evidence="2 3" key="1">
    <citation type="submission" date="2016-10" db="EMBL/GenBank/DDBJ databases">
        <authorList>
            <person name="de Groot N.N."/>
        </authorList>
    </citation>
    <scope>NUCLEOTIDE SEQUENCE [LARGE SCALE GENOMIC DNA]</scope>
    <source>
        <strain evidence="2 3">GAS522</strain>
    </source>
</reference>
<protein>
    <recommendedName>
        <fullName evidence="4">DUF3551 domain-containing protein</fullName>
    </recommendedName>
</protein>
<dbReference type="OrthoDB" id="8229016at2"/>
<evidence type="ECO:0000256" key="1">
    <source>
        <dbReference type="SAM" id="SignalP"/>
    </source>
</evidence>
<proteinExistence type="predicted"/>
<evidence type="ECO:0008006" key="4">
    <source>
        <dbReference type="Google" id="ProtNLM"/>
    </source>
</evidence>
<sequence>MERQQRGTRALALAALAIATVSLVGPARAQTYDPNYPVCLQIYQGGMTDYYFECGYTSIPQCQASASGRAAQCVVNPYYKGKAATRKKRARTY</sequence>
<organism evidence="2 3">
    <name type="scientific">Bradyrhizobium lablabi</name>
    <dbReference type="NCBI Taxonomy" id="722472"/>
    <lineage>
        <taxon>Bacteria</taxon>
        <taxon>Pseudomonadati</taxon>
        <taxon>Pseudomonadota</taxon>
        <taxon>Alphaproteobacteria</taxon>
        <taxon>Hyphomicrobiales</taxon>
        <taxon>Nitrobacteraceae</taxon>
        <taxon>Bradyrhizobium</taxon>
    </lineage>
</organism>
<dbReference type="Proteomes" id="UP000183208">
    <property type="component" value="Unassembled WGS sequence"/>
</dbReference>
<dbReference type="EMBL" id="FNTI01000001">
    <property type="protein sequence ID" value="SEB96974.1"/>
    <property type="molecule type" value="Genomic_DNA"/>
</dbReference>